<comment type="caution">
    <text evidence="9">The sequence shown here is derived from an EMBL/GenBank/DDBJ whole genome shotgun (WGS) entry which is preliminary data.</text>
</comment>
<feature type="transmembrane region" description="Helical" evidence="7">
    <location>
        <begin position="594"/>
        <end position="614"/>
    </location>
</feature>
<dbReference type="InterPro" id="IPR000731">
    <property type="entry name" value="SSD"/>
</dbReference>
<evidence type="ECO:0000256" key="1">
    <source>
        <dbReference type="ARBA" id="ARBA00004651"/>
    </source>
</evidence>
<evidence type="ECO:0000256" key="4">
    <source>
        <dbReference type="ARBA" id="ARBA00022692"/>
    </source>
</evidence>
<comment type="subcellular location">
    <subcellularLocation>
        <location evidence="1">Cell membrane</location>
        <topology evidence="1">Multi-pass membrane protein</topology>
    </subcellularLocation>
</comment>
<dbReference type="SUPFAM" id="SSF82866">
    <property type="entry name" value="Multidrug efflux transporter AcrB transmembrane domain"/>
    <property type="match status" value="2"/>
</dbReference>
<dbReference type="EMBL" id="VIWT01000006">
    <property type="protein sequence ID" value="TWF73338.1"/>
    <property type="molecule type" value="Genomic_DNA"/>
</dbReference>
<keyword evidence="6 7" id="KW-0472">Membrane</keyword>
<feature type="transmembrane region" description="Helical" evidence="7">
    <location>
        <begin position="172"/>
        <end position="192"/>
    </location>
</feature>
<proteinExistence type="inferred from homology"/>
<evidence type="ECO:0000256" key="2">
    <source>
        <dbReference type="ARBA" id="ARBA00010157"/>
    </source>
</evidence>
<accession>A0A561SEQ9</accession>
<keyword evidence="4 7" id="KW-0812">Transmembrane</keyword>
<name>A0A561SEQ9_9ACTN</name>
<feature type="transmembrane region" description="Helical" evidence="7">
    <location>
        <begin position="549"/>
        <end position="574"/>
    </location>
</feature>
<feature type="transmembrane region" description="Helical" evidence="7">
    <location>
        <begin position="523"/>
        <end position="542"/>
    </location>
</feature>
<evidence type="ECO:0000313" key="9">
    <source>
        <dbReference type="EMBL" id="TWF73338.1"/>
    </source>
</evidence>
<evidence type="ECO:0000259" key="8">
    <source>
        <dbReference type="PROSITE" id="PS50156"/>
    </source>
</evidence>
<keyword evidence="10" id="KW-1185">Reference proteome</keyword>
<dbReference type="PANTHER" id="PTHR33406:SF11">
    <property type="entry name" value="MEMBRANE PROTEIN SCO6666-RELATED"/>
    <property type="match status" value="1"/>
</dbReference>
<dbReference type="OrthoDB" id="3445880at2"/>
<reference evidence="9 10" key="1">
    <citation type="submission" date="2019-06" db="EMBL/GenBank/DDBJ databases">
        <title>Sequencing the genomes of 1000 actinobacteria strains.</title>
        <authorList>
            <person name="Klenk H.-P."/>
        </authorList>
    </citation>
    <scope>NUCLEOTIDE SEQUENCE [LARGE SCALE GENOMIC DNA]</scope>
    <source>
        <strain evidence="9 10">DSM 44826</strain>
    </source>
</reference>
<dbReference type="Gene3D" id="1.20.1640.10">
    <property type="entry name" value="Multidrug efflux transporter AcrB transmembrane domain"/>
    <property type="match status" value="2"/>
</dbReference>
<feature type="transmembrane region" description="Helical" evidence="7">
    <location>
        <begin position="199"/>
        <end position="219"/>
    </location>
</feature>
<feature type="domain" description="SSD" evidence="8">
    <location>
        <begin position="216"/>
        <end position="327"/>
    </location>
</feature>
<evidence type="ECO:0000256" key="6">
    <source>
        <dbReference type="ARBA" id="ARBA00023136"/>
    </source>
</evidence>
<protein>
    <submittedName>
        <fullName evidence="9">RND superfamily putative drug exporter</fullName>
    </submittedName>
</protein>
<evidence type="ECO:0000313" key="10">
    <source>
        <dbReference type="Proteomes" id="UP000317940"/>
    </source>
</evidence>
<feature type="transmembrane region" description="Helical" evidence="7">
    <location>
        <begin position="304"/>
        <end position="328"/>
    </location>
</feature>
<comment type="similarity">
    <text evidence="2">Belongs to the resistance-nodulation-cell division (RND) (TC 2.A.6) family. MmpL subfamily.</text>
</comment>
<dbReference type="GO" id="GO:0005886">
    <property type="term" value="C:plasma membrane"/>
    <property type="evidence" value="ECO:0007669"/>
    <property type="project" value="UniProtKB-SubCell"/>
</dbReference>
<evidence type="ECO:0000256" key="5">
    <source>
        <dbReference type="ARBA" id="ARBA00022989"/>
    </source>
</evidence>
<evidence type="ECO:0000256" key="3">
    <source>
        <dbReference type="ARBA" id="ARBA00022475"/>
    </source>
</evidence>
<sequence>MSVLARWCHRHRVVTVLLWLGLLVGLGVVSGKVGTAYSNSLSLPSTESSQAMDLLKSSLPAAAGDQDTVVWHTTDGTPVTDPAVKDRMAGALDAIAHSPGIASVSSPYGPHGAAQISADGRTAYAQVVFDQDAMHVSTSEADQVVKLADQARTPALDVQAGGSAIGKTEQHMGGTSELVGIMAALAILLLIFRSAWAAVLPVVTGAAGVGAGVLGIGMLSHAVSLADTAPTLASLVGLGVGIDYALFVVNRHRKGLMAGLSVEESVVRALNTSGRAVVFAGATVVVALLGMLVLGIGFLNGMAIGAALTVAFTVLAATTLLPALLGLLKLRVLSRRQRRQLAAGVTQDHNDSGAFGRWAKKVEARPLSKALIALLVLVTVSLPVLSLRLGSSDAGNNPKTSTTRQAYDLMAQGFGPGSNGPLLLVAETSGPQDQQALDHLVTELKTTPGVARVAELPAKPGQQVTAVSVVPTTSPQSAQTSDLITHLRHDVIPQAEHGTGLKVLVGGATATSADFADVLTGKLPLFVAIIVGLGCLLMMIAFRSLLVPLLGAVMNLLTMGVAFGAIIAVFQWGWGSEALGAGAAGPVEAFAPTMIIAILFGLSMDYQVFLISRMHEEWHRTGDNRRSVRVGHGETGLVITAAAVIMGSVFASFVFGGQRMIAEFGVGLAVAVLADVLLVRLVLVPALMHKFGRANWWLPRWLDRVLPHVSVEGEPDPEPARAPELTVVGPR</sequence>
<keyword evidence="3" id="KW-1003">Cell membrane</keyword>
<feature type="transmembrane region" description="Helical" evidence="7">
    <location>
        <begin position="231"/>
        <end position="249"/>
    </location>
</feature>
<dbReference type="InterPro" id="IPR050545">
    <property type="entry name" value="Mycobact_MmpL"/>
</dbReference>
<feature type="transmembrane region" description="Helical" evidence="7">
    <location>
        <begin position="661"/>
        <end position="683"/>
    </location>
</feature>
<feature type="transmembrane region" description="Helical" evidence="7">
    <location>
        <begin position="276"/>
        <end position="298"/>
    </location>
</feature>
<dbReference type="Pfam" id="PF03176">
    <property type="entry name" value="MMPL"/>
    <property type="match status" value="2"/>
</dbReference>
<dbReference type="Proteomes" id="UP000317940">
    <property type="component" value="Unassembled WGS sequence"/>
</dbReference>
<organism evidence="9 10">
    <name type="scientific">Kitasatospora viridis</name>
    <dbReference type="NCBI Taxonomy" id="281105"/>
    <lineage>
        <taxon>Bacteria</taxon>
        <taxon>Bacillati</taxon>
        <taxon>Actinomycetota</taxon>
        <taxon>Actinomycetes</taxon>
        <taxon>Kitasatosporales</taxon>
        <taxon>Streptomycetaceae</taxon>
        <taxon>Kitasatospora</taxon>
    </lineage>
</organism>
<dbReference type="PANTHER" id="PTHR33406">
    <property type="entry name" value="MEMBRANE PROTEIN MJ1562-RELATED"/>
    <property type="match status" value="1"/>
</dbReference>
<dbReference type="InterPro" id="IPR004869">
    <property type="entry name" value="MMPL_dom"/>
</dbReference>
<keyword evidence="5 7" id="KW-1133">Transmembrane helix</keyword>
<evidence type="ECO:0000256" key="7">
    <source>
        <dbReference type="SAM" id="Phobius"/>
    </source>
</evidence>
<dbReference type="RefSeq" id="WP_145911281.1">
    <property type="nucleotide sequence ID" value="NZ_BAAAMZ010000005.1"/>
</dbReference>
<dbReference type="AlphaFoldDB" id="A0A561SEQ9"/>
<feature type="transmembrane region" description="Helical" evidence="7">
    <location>
        <begin position="370"/>
        <end position="389"/>
    </location>
</feature>
<gene>
    <name evidence="9" type="ORF">FHX73_16489</name>
</gene>
<dbReference type="PROSITE" id="PS50156">
    <property type="entry name" value="SSD"/>
    <property type="match status" value="1"/>
</dbReference>
<feature type="transmembrane region" description="Helical" evidence="7">
    <location>
        <begin position="635"/>
        <end position="655"/>
    </location>
</feature>